<feature type="region of interest" description="Disordered" evidence="6">
    <location>
        <begin position="601"/>
        <end position="620"/>
    </location>
</feature>
<feature type="region of interest" description="Disordered" evidence="6">
    <location>
        <begin position="293"/>
        <end position="358"/>
    </location>
</feature>
<evidence type="ECO:0000313" key="8">
    <source>
        <dbReference type="Proteomes" id="UP000050795"/>
    </source>
</evidence>
<reference evidence="8" key="1">
    <citation type="submission" date="2022-06" db="EMBL/GenBank/DDBJ databases">
        <authorList>
            <person name="Berger JAMES D."/>
            <person name="Berger JAMES D."/>
        </authorList>
    </citation>
    <scope>NUCLEOTIDE SEQUENCE [LARGE SCALE GENOMIC DNA]</scope>
</reference>
<feature type="compositionally biased region" description="Polar residues" evidence="6">
    <location>
        <begin position="849"/>
        <end position="860"/>
    </location>
</feature>
<dbReference type="GO" id="GO:0005737">
    <property type="term" value="C:cytoplasm"/>
    <property type="evidence" value="ECO:0007669"/>
    <property type="project" value="TreeGrafter"/>
</dbReference>
<evidence type="ECO:0000313" key="9">
    <source>
        <dbReference type="WBParaSite" id="TREG1_110530.6"/>
    </source>
</evidence>
<dbReference type="SMART" id="SM00248">
    <property type="entry name" value="ANK"/>
    <property type="match status" value="4"/>
</dbReference>
<evidence type="ECO:0000313" key="10">
    <source>
        <dbReference type="WBParaSite" id="TREG1_110560.1"/>
    </source>
</evidence>
<protein>
    <recommendedName>
        <fullName evidence="7">cGMP-dependent protein kinase interacting domain-containing protein</fullName>
    </recommendedName>
</protein>
<dbReference type="Gene3D" id="6.10.140.390">
    <property type="match status" value="1"/>
</dbReference>
<feature type="compositionally biased region" description="Polar residues" evidence="6">
    <location>
        <begin position="726"/>
        <end position="750"/>
    </location>
</feature>
<dbReference type="GO" id="GO:0019208">
    <property type="term" value="F:phosphatase regulator activity"/>
    <property type="evidence" value="ECO:0007669"/>
    <property type="project" value="TreeGrafter"/>
</dbReference>
<evidence type="ECO:0000256" key="4">
    <source>
        <dbReference type="PROSITE-ProRule" id="PRU00023"/>
    </source>
</evidence>
<feature type="repeat" description="ANK" evidence="4">
    <location>
        <begin position="109"/>
        <end position="141"/>
    </location>
</feature>
<evidence type="ECO:0000256" key="5">
    <source>
        <dbReference type="SAM" id="Coils"/>
    </source>
</evidence>
<feature type="coiled-coil region" evidence="5">
    <location>
        <begin position="1214"/>
        <end position="1241"/>
    </location>
</feature>
<keyword evidence="1" id="KW-0217">Developmental protein</keyword>
<feature type="compositionally biased region" description="Low complexity" evidence="6">
    <location>
        <begin position="565"/>
        <end position="596"/>
    </location>
</feature>
<feature type="compositionally biased region" description="Low complexity" evidence="6">
    <location>
        <begin position="1056"/>
        <end position="1117"/>
    </location>
</feature>
<keyword evidence="2" id="KW-0677">Repeat</keyword>
<keyword evidence="4" id="KW-0040">ANK repeat</keyword>
<feature type="repeat" description="ANK" evidence="4">
    <location>
        <begin position="76"/>
        <end position="108"/>
    </location>
</feature>
<dbReference type="WBParaSite" id="TREG1_110530.6">
    <property type="protein sequence ID" value="TREG1_110530.6"/>
    <property type="gene ID" value="TREG1_110530"/>
</dbReference>
<accession>A0AA85IUG9</accession>
<feature type="compositionally biased region" description="Low complexity" evidence="6">
    <location>
        <begin position="1168"/>
        <end position="1201"/>
    </location>
</feature>
<feature type="region of interest" description="Disordered" evidence="6">
    <location>
        <begin position="1043"/>
        <end position="1124"/>
    </location>
</feature>
<dbReference type="PANTHER" id="PTHR24179">
    <property type="entry name" value="PROTEIN PHOSPHATASE 1 REGULATORY SUBUNIT 12"/>
    <property type="match status" value="1"/>
</dbReference>
<evidence type="ECO:0000256" key="2">
    <source>
        <dbReference type="ARBA" id="ARBA00022737"/>
    </source>
</evidence>
<feature type="compositionally biased region" description="Polar residues" evidence="6">
    <location>
        <begin position="874"/>
        <end position="897"/>
    </location>
</feature>
<dbReference type="InterPro" id="IPR031775">
    <property type="entry name" value="PRKG1_interact"/>
</dbReference>
<dbReference type="SUPFAM" id="SSF48403">
    <property type="entry name" value="Ankyrin repeat"/>
    <property type="match status" value="1"/>
</dbReference>
<reference evidence="9 10" key="2">
    <citation type="submission" date="2023-11" db="UniProtKB">
        <authorList>
            <consortium name="WormBaseParasite"/>
        </authorList>
    </citation>
    <scope>IDENTIFICATION</scope>
</reference>
<dbReference type="Pfam" id="PF15898">
    <property type="entry name" value="PRKG1_interact"/>
    <property type="match status" value="1"/>
</dbReference>
<name>A0AA85IUG9_TRIRE</name>
<feature type="region of interest" description="Disordered" evidence="6">
    <location>
        <begin position="634"/>
        <end position="1007"/>
    </location>
</feature>
<evidence type="ECO:0000256" key="3">
    <source>
        <dbReference type="ARBA" id="ARBA00038386"/>
    </source>
</evidence>
<dbReference type="InterPro" id="IPR036770">
    <property type="entry name" value="Ankyrin_rpt-contain_sf"/>
</dbReference>
<dbReference type="Proteomes" id="UP000050795">
    <property type="component" value="Unassembled WGS sequence"/>
</dbReference>
<organism evidence="8 9">
    <name type="scientific">Trichobilharzia regenti</name>
    <name type="common">Nasal bird schistosome</name>
    <dbReference type="NCBI Taxonomy" id="157069"/>
    <lineage>
        <taxon>Eukaryota</taxon>
        <taxon>Metazoa</taxon>
        <taxon>Spiralia</taxon>
        <taxon>Lophotrochozoa</taxon>
        <taxon>Platyhelminthes</taxon>
        <taxon>Trematoda</taxon>
        <taxon>Digenea</taxon>
        <taxon>Strigeidida</taxon>
        <taxon>Schistosomatoidea</taxon>
        <taxon>Schistosomatidae</taxon>
        <taxon>Trichobilharzia</taxon>
    </lineage>
</organism>
<feature type="compositionally biased region" description="Polar residues" evidence="6">
    <location>
        <begin position="508"/>
        <end position="548"/>
    </location>
</feature>
<feature type="domain" description="cGMP-dependent protein kinase interacting" evidence="7">
    <location>
        <begin position="1130"/>
        <end position="1247"/>
    </location>
</feature>
<keyword evidence="5" id="KW-0175">Coiled coil</keyword>
<dbReference type="CDD" id="cd21930">
    <property type="entry name" value="IPD_PPP1R12"/>
    <property type="match status" value="1"/>
</dbReference>
<feature type="compositionally biased region" description="Low complexity" evidence="6">
    <location>
        <begin position="657"/>
        <end position="692"/>
    </location>
</feature>
<dbReference type="InterPro" id="IPR002110">
    <property type="entry name" value="Ankyrin_rpt"/>
</dbReference>
<comment type="similarity">
    <text evidence="3">Belongs to the NRARP family.</text>
</comment>
<keyword evidence="8" id="KW-1185">Reference proteome</keyword>
<evidence type="ECO:0000256" key="1">
    <source>
        <dbReference type="ARBA" id="ARBA00022473"/>
    </source>
</evidence>
<feature type="compositionally biased region" description="Low complexity" evidence="6">
    <location>
        <begin position="986"/>
        <end position="1007"/>
    </location>
</feature>
<feature type="compositionally biased region" description="Basic and acidic residues" evidence="6">
    <location>
        <begin position="312"/>
        <end position="321"/>
    </location>
</feature>
<dbReference type="PANTHER" id="PTHR24179:SF21">
    <property type="entry name" value="MYOSIN BINDING SUBUNIT, ISOFORM O"/>
    <property type="match status" value="1"/>
</dbReference>
<dbReference type="PROSITE" id="PS50297">
    <property type="entry name" value="ANK_REP_REGION"/>
    <property type="match status" value="4"/>
</dbReference>
<dbReference type="Gene3D" id="1.25.40.20">
    <property type="entry name" value="Ankyrin repeat-containing domain"/>
    <property type="match status" value="2"/>
</dbReference>
<feature type="region of interest" description="Disordered" evidence="6">
    <location>
        <begin position="1161"/>
        <end position="1203"/>
    </location>
</feature>
<evidence type="ECO:0000259" key="7">
    <source>
        <dbReference type="Pfam" id="PF15898"/>
    </source>
</evidence>
<dbReference type="PROSITE" id="PS50088">
    <property type="entry name" value="ANK_REPEAT"/>
    <property type="match status" value="4"/>
</dbReference>
<feature type="compositionally biased region" description="Basic residues" evidence="6">
    <location>
        <begin position="769"/>
        <end position="778"/>
    </location>
</feature>
<dbReference type="Pfam" id="PF12796">
    <property type="entry name" value="Ank_2"/>
    <property type="match status" value="2"/>
</dbReference>
<dbReference type="GO" id="GO:0004857">
    <property type="term" value="F:enzyme inhibitor activity"/>
    <property type="evidence" value="ECO:0007669"/>
    <property type="project" value="TreeGrafter"/>
</dbReference>
<feature type="repeat" description="ANK" evidence="4">
    <location>
        <begin position="202"/>
        <end position="235"/>
    </location>
</feature>
<dbReference type="WBParaSite" id="TREG1_110560.1">
    <property type="protein sequence ID" value="TREG1_110560.1"/>
    <property type="gene ID" value="TREG1_110560"/>
</dbReference>
<dbReference type="AlphaFoldDB" id="A0AA85IUG9"/>
<proteinExistence type="inferred from homology"/>
<evidence type="ECO:0000256" key="6">
    <source>
        <dbReference type="SAM" id="MobiDB-lite"/>
    </source>
</evidence>
<feature type="compositionally biased region" description="Basic and acidic residues" evidence="6">
    <location>
        <begin position="948"/>
        <end position="958"/>
    </location>
</feature>
<sequence>MIQFKLNDSDICERRKAQLKEWCGSETDHASTKMREPEKIKFPLSVQLLAACSNSDLDEFSRLLKLGTDINTQNADGLTSTHLACINVDFDFLKFLISNGANINLQDHEGWTPLHAAASVGCCELARFLIENGADLSVLSVDLELPIDVAQDDEMIKLLTDAMKKQGIDADAVKQSEEQMLLHDAQYWLNSENYKPVVDPRTGATPLHVAACKDYTKAMEILLKIPGIDINAKDFDGWTALHAAAHWNRETSARMLANAGASFDEQTRASQSVFDVADKDMIVLLRQLRERQRAERQSNASKVPDLTSKPVEAIKRSHPSDLEEAQDSESSDDNSLVEIDQLSTTVSKKPTTEKDFSSASGDIKLLVTSVTTETTTTTASAATAVTKSPDTPPMNGGGVIFPNQESINHIHSPTNNHNDNYNNPLLIDSTTNGLRFMTPPPKHENVIPVSIDNDHFHQNSNNTTHDDSRTTLKSIITPSEEPPIVITNLKTDRSLKSTRKYATDQDPTDNFINGGSSTDKIINNNDDKSSTLLTNQSSRLPSRTSTNKPPVGTPPRRLSPPFIPPTISSSSTSSPASSSTSSSSNLSSTDASKPSDKISNIISQEDNSNNNNNNTSNITESKYKTGIVSIIPAPRRRRSIDEDAEKESSLSKTGVKTDTLSSTSSITSSTTTSLTTTTASTTTPPRTGRTITKIIAVKPRRSDPQKANTTTTTTSNSGNTEEKDVSVSSNNSHLDTDSNSSASEYTTNRRISVVMAPTKSGETETQRSVKARYVRSTRRSTQGVTSDDVEQAKKLVDKNNSAAVVGIPSQPNDDVTKSVNTSSSSSPMKNRSTLDSANGLRRFTENDLVMSSRSTNDNIPTTTTSSVGGESGGRLSSRNDYSTNIGRENNHISSTGTGRHVNFSGDLDVVSSTGNEENSLGRRQTFSSRVRSSEHSPTSDYQGSSGGYRERRNIRERGGGGATAPERILSSKSFSNASDIERRISDSGGRSEYTSSSSAYSASNRPTSAVASVTNTNSAIQNDIDVKGIIQRPTSRFLYHQMQSSTNPSGVGGGHSSSPTYSWNPSSQNPTCMNNNNNNNSSSTTSTASARSTGLNNNNNNHNDYYSSSTTNSMYNTPRDSSQLWQDSKDYKRLYEKEKEERDKLQRELDRCQRQINQLRNELHHSHSQSSASLLRNSSNDYGYTNSETNNYSNNNNNNNSQAPETLQNRLLSYEDKMKEIARLREEISRMKDENAALIRVISKLSKPL</sequence>
<feature type="compositionally biased region" description="Pro residues" evidence="6">
    <location>
        <begin position="551"/>
        <end position="564"/>
    </location>
</feature>
<feature type="repeat" description="ANK" evidence="4">
    <location>
        <begin position="236"/>
        <end position="268"/>
    </location>
</feature>
<feature type="compositionally biased region" description="Low complexity" evidence="6">
    <location>
        <begin position="708"/>
        <end position="719"/>
    </location>
</feature>
<feature type="compositionally biased region" description="Acidic residues" evidence="6">
    <location>
        <begin position="322"/>
        <end position="332"/>
    </location>
</feature>
<feature type="region of interest" description="Disordered" evidence="6">
    <location>
        <begin position="497"/>
        <end position="596"/>
    </location>
</feature>
<dbReference type="GO" id="GO:0019901">
    <property type="term" value="F:protein kinase binding"/>
    <property type="evidence" value="ECO:0007669"/>
    <property type="project" value="InterPro"/>
</dbReference>
<dbReference type="InterPro" id="IPR051226">
    <property type="entry name" value="PP1_Regulatory_Subunit"/>
</dbReference>
<feature type="compositionally biased region" description="Polar residues" evidence="6">
    <location>
        <begin position="910"/>
        <end position="943"/>
    </location>
</feature>
<feature type="compositionally biased region" description="Polar residues" evidence="6">
    <location>
        <begin position="809"/>
        <end position="836"/>
    </location>
</feature>
<dbReference type="Gene3D" id="6.10.250.1820">
    <property type="match status" value="1"/>
</dbReference>